<dbReference type="AlphaFoldDB" id="A0AAC8THF6"/>
<protein>
    <submittedName>
        <fullName evidence="2">CHP</fullName>
    </submittedName>
</protein>
<dbReference type="Proteomes" id="UP000256345">
    <property type="component" value="Unassembled WGS sequence"/>
</dbReference>
<feature type="signal peptide" evidence="1">
    <location>
        <begin position="1"/>
        <end position="18"/>
    </location>
</feature>
<reference evidence="3 5" key="2">
    <citation type="submission" date="2018-08" db="EMBL/GenBank/DDBJ databases">
        <title>Genomic Encyclopedia of Archaeal and Bacterial Type Strains, Phase II (KMG-II): from individual species to whole genera.</title>
        <authorList>
            <person name="Goeker M."/>
        </authorList>
    </citation>
    <scope>NUCLEOTIDE SEQUENCE [LARGE SCALE GENOMIC DNA]</scope>
    <source>
        <strain evidence="3 5">DSM 2261</strain>
    </source>
</reference>
<evidence type="ECO:0000313" key="4">
    <source>
        <dbReference type="Proteomes" id="UP000035579"/>
    </source>
</evidence>
<dbReference type="KEGG" id="age:AA314_07823"/>
<organism evidence="2 4">
    <name type="scientific">Archangium gephyra</name>
    <dbReference type="NCBI Taxonomy" id="48"/>
    <lineage>
        <taxon>Bacteria</taxon>
        <taxon>Pseudomonadati</taxon>
        <taxon>Myxococcota</taxon>
        <taxon>Myxococcia</taxon>
        <taxon>Myxococcales</taxon>
        <taxon>Cystobacterineae</taxon>
        <taxon>Archangiaceae</taxon>
        <taxon>Archangium</taxon>
    </lineage>
</organism>
<gene>
    <name evidence="2" type="ORF">AA314_07823</name>
    <name evidence="3" type="ORF">ATI61_11060</name>
</gene>
<evidence type="ECO:0000313" key="3">
    <source>
        <dbReference type="EMBL" id="REG27053.1"/>
    </source>
</evidence>
<evidence type="ECO:0000313" key="5">
    <source>
        <dbReference type="Proteomes" id="UP000256345"/>
    </source>
</evidence>
<feature type="chain" id="PRO_5042053116" evidence="1">
    <location>
        <begin position="19"/>
        <end position="343"/>
    </location>
</feature>
<accession>A0AAC8THF6</accession>
<sequence>MKLWKLGWMLVVTSVVLAGCGIGDNDDIGTDAGTSADTDAGMGTDAGTTRCWWDADCGSGQRCDTGTGQCKAQSLSCTDDSGCFASEICHPTAKVCVRTCTGSFDCPVSAKTCEAVNSTYTQKVCKCSTDTLCNVERATADLVCSNVERVCMPKCTTDAQCVTGKICNTATGYCEAKVTDTNGSPCSGTGQSTCNYGTYCDSRVCSPLPAPTCPNYENFTNKSSLGTTGPILFGARVVGVTSDTSYCPASSPTRVRIMLSAYSSVPFPTTKDALGGFFRVSVAGSVVDAPQLVDSAAGNYIVMGTNWERADIIVNLCASSSSVTLSTAFYFTNGNFLCYQANW</sequence>
<keyword evidence="5" id="KW-1185">Reference proteome</keyword>
<reference evidence="2 4" key="1">
    <citation type="submission" date="2015-05" db="EMBL/GenBank/DDBJ databases">
        <title>Genome assembly of Archangium gephyra DSM 2261.</title>
        <authorList>
            <person name="Sharma G."/>
            <person name="Subramanian S."/>
        </authorList>
    </citation>
    <scope>NUCLEOTIDE SEQUENCE [LARGE SCALE GENOMIC DNA]</scope>
    <source>
        <strain evidence="2 4">DSM 2261</strain>
    </source>
</reference>
<dbReference type="Proteomes" id="UP000035579">
    <property type="component" value="Chromosome"/>
</dbReference>
<evidence type="ECO:0000256" key="1">
    <source>
        <dbReference type="SAM" id="SignalP"/>
    </source>
</evidence>
<dbReference type="EMBL" id="QUMU01000010">
    <property type="protein sequence ID" value="REG27053.1"/>
    <property type="molecule type" value="Genomic_DNA"/>
</dbReference>
<keyword evidence="1" id="KW-0732">Signal</keyword>
<dbReference type="RefSeq" id="WP_116120632.1">
    <property type="nucleotide sequence ID" value="NZ_CP011509.1"/>
</dbReference>
<name>A0AAC8THF6_9BACT</name>
<proteinExistence type="predicted"/>
<dbReference type="PROSITE" id="PS51257">
    <property type="entry name" value="PROKAR_LIPOPROTEIN"/>
    <property type="match status" value="1"/>
</dbReference>
<dbReference type="EMBL" id="CP011509">
    <property type="protein sequence ID" value="AKJ06197.1"/>
    <property type="molecule type" value="Genomic_DNA"/>
</dbReference>
<evidence type="ECO:0000313" key="2">
    <source>
        <dbReference type="EMBL" id="AKJ06197.1"/>
    </source>
</evidence>